<dbReference type="EnsemblMetazoa" id="SCAU005880-RC">
    <property type="protein sequence ID" value="SCAU005880-PC"/>
    <property type="gene ID" value="SCAU005880"/>
</dbReference>
<dbReference type="Proteomes" id="UP000095300">
    <property type="component" value="Unassembled WGS sequence"/>
</dbReference>
<feature type="region of interest" description="Disordered" evidence="1">
    <location>
        <begin position="404"/>
        <end position="430"/>
    </location>
</feature>
<sequence length="541" mass="61880">MYPKIATIVEKFLFWIKQIWQYLHKRSATMGMQKKNNERQEEQEYTMQCPYFCPGIPCECNKLVQISSCTDMQKKKNETEYAVQCPKFCPGIPCDCNKLDRISSSESEEYNTIFETNISNNDHENHEPKRWINNSENLNTDSDFDIFNLHSLYHTPGHSIEGNISYSSTESIVQPPTSESLIPHHGTNTELLKLPSLQLEKLGKHCNSQVLQFIVDKCPTESMSNEKSQKIDNTSAHCIKLEIRVYEMPSIRNENQATYCKIMLPQVTKLDNSNTYFDFDVYNLHSLFKSNSDTNVNVSLCQAPTSKASHHSFKLEIVQMPTPQLGTTDKNFDFSTIKCLFESLSKEGSNKSKDPSLHCKKPGKSKMPSIPEENIENSQAICSGLVVSQDAEIIVISSGDDEDVSVQTKMSDMEAETDSDKKSPKNPKRTVLNTRCNCAKSNKYAKVCIETPTQSESKLTQIPSSSSSIQYYTGSSILTTRQQRQLELHHLRVLVEKKRLELLDIKLKREHDEMRRLQKLFEKEINIMEFELKELSGEKDA</sequence>
<dbReference type="VEuPathDB" id="VectorBase:SCAU005880"/>
<proteinExistence type="predicted"/>
<protein>
    <submittedName>
        <fullName evidence="2">Uncharacterized protein</fullName>
    </submittedName>
</protein>
<evidence type="ECO:0000256" key="1">
    <source>
        <dbReference type="SAM" id="MobiDB-lite"/>
    </source>
</evidence>
<accession>A0A1I8P8S1</accession>
<keyword evidence="3" id="KW-1185">Reference proteome</keyword>
<dbReference type="AlphaFoldDB" id="A0A1I8P8S1"/>
<evidence type="ECO:0000313" key="3">
    <source>
        <dbReference type="Proteomes" id="UP000095300"/>
    </source>
</evidence>
<evidence type="ECO:0000313" key="2">
    <source>
        <dbReference type="EnsemblMetazoa" id="SCAU005880-PC"/>
    </source>
</evidence>
<name>A0A1I8P8S1_STOCA</name>
<feature type="region of interest" description="Disordered" evidence="1">
    <location>
        <begin position="346"/>
        <end position="371"/>
    </location>
</feature>
<reference evidence="2" key="1">
    <citation type="submission" date="2020-05" db="UniProtKB">
        <authorList>
            <consortium name="EnsemblMetazoa"/>
        </authorList>
    </citation>
    <scope>IDENTIFICATION</scope>
    <source>
        <strain evidence="2">USDA</strain>
    </source>
</reference>
<organism evidence="2 3">
    <name type="scientific">Stomoxys calcitrans</name>
    <name type="common">Stable fly</name>
    <name type="synonym">Conops calcitrans</name>
    <dbReference type="NCBI Taxonomy" id="35570"/>
    <lineage>
        <taxon>Eukaryota</taxon>
        <taxon>Metazoa</taxon>
        <taxon>Ecdysozoa</taxon>
        <taxon>Arthropoda</taxon>
        <taxon>Hexapoda</taxon>
        <taxon>Insecta</taxon>
        <taxon>Pterygota</taxon>
        <taxon>Neoptera</taxon>
        <taxon>Endopterygota</taxon>
        <taxon>Diptera</taxon>
        <taxon>Brachycera</taxon>
        <taxon>Muscomorpha</taxon>
        <taxon>Muscoidea</taxon>
        <taxon>Muscidae</taxon>
        <taxon>Stomoxys</taxon>
    </lineage>
</organism>
<dbReference type="OrthoDB" id="7883317at2759"/>
<feature type="compositionally biased region" description="Basic and acidic residues" evidence="1">
    <location>
        <begin position="346"/>
        <end position="357"/>
    </location>
</feature>
<gene>
    <name evidence="2" type="primary">106081472</name>
</gene>